<protein>
    <submittedName>
        <fullName evidence="2">Uncharacterized protein</fullName>
    </submittedName>
</protein>
<keyword evidence="1" id="KW-1133">Transmembrane helix</keyword>
<feature type="transmembrane region" description="Helical" evidence="1">
    <location>
        <begin position="118"/>
        <end position="136"/>
    </location>
</feature>
<keyword evidence="3" id="KW-1185">Reference proteome</keyword>
<comment type="caution">
    <text evidence="2">The sequence shown here is derived from an EMBL/GenBank/DDBJ whole genome shotgun (WGS) entry which is preliminary data.</text>
</comment>
<reference evidence="2" key="2">
    <citation type="submission" date="2023-04" db="EMBL/GenBank/DDBJ databases">
        <title>'Rhodoalgimonas zhirmunskyi' gen. nov., isolated from a red alga.</title>
        <authorList>
            <person name="Nedashkovskaya O.I."/>
            <person name="Otstavnykh N.Y."/>
            <person name="Bystritskaya E.P."/>
            <person name="Balabanova L.A."/>
            <person name="Isaeva M.P."/>
        </authorList>
    </citation>
    <scope>NUCLEOTIDE SEQUENCE</scope>
    <source>
        <strain evidence="2">10Alg 79</strain>
    </source>
</reference>
<dbReference type="EMBL" id="JANFFA010000002">
    <property type="protein sequence ID" value="MDQ2093921.1"/>
    <property type="molecule type" value="Genomic_DNA"/>
</dbReference>
<keyword evidence="1" id="KW-0472">Membrane</keyword>
<gene>
    <name evidence="2" type="ORF">NOI20_07345</name>
</gene>
<evidence type="ECO:0000313" key="3">
    <source>
        <dbReference type="Proteomes" id="UP001227162"/>
    </source>
</evidence>
<dbReference type="Proteomes" id="UP001227162">
    <property type="component" value="Unassembled WGS sequence"/>
</dbReference>
<keyword evidence="1" id="KW-0812">Transmembrane</keyword>
<sequence length="188" mass="19494">MFESRTFWITDPPPEIFALTPADGFAPLLTLLAVVLIRQREAPARLWLLLALPMLLGFALGLDTSMLPADGQTPQDIPPEMAKSLSTGFVGFSGMILLGGAGVLALQAALGALFYPQLVRMLSLPVVALPLAWTLQKLSAGSAAAPTPLATSVGSVLSLALAFSLAMLAGQFLVSLLRRAGGPAGEGD</sequence>
<proteinExistence type="predicted"/>
<accession>A0AAJ1X4V9</accession>
<feature type="transmembrane region" description="Helical" evidence="1">
    <location>
        <begin position="46"/>
        <end position="67"/>
    </location>
</feature>
<dbReference type="RefSeq" id="WP_317625549.1">
    <property type="nucleotide sequence ID" value="NZ_JANFFA010000002.1"/>
</dbReference>
<name>A0AAJ1X4V9_9RHOB</name>
<feature type="transmembrane region" description="Helical" evidence="1">
    <location>
        <begin position="87"/>
        <end position="106"/>
    </location>
</feature>
<organism evidence="2 3">
    <name type="scientific">Rhodalgimonas zhirmunskyi</name>
    <dbReference type="NCBI Taxonomy" id="2964767"/>
    <lineage>
        <taxon>Bacteria</taxon>
        <taxon>Pseudomonadati</taxon>
        <taxon>Pseudomonadota</taxon>
        <taxon>Alphaproteobacteria</taxon>
        <taxon>Rhodobacterales</taxon>
        <taxon>Roseobacteraceae</taxon>
        <taxon>Rhodalgimonas</taxon>
    </lineage>
</organism>
<feature type="transmembrane region" description="Helical" evidence="1">
    <location>
        <begin position="16"/>
        <end position="37"/>
    </location>
</feature>
<evidence type="ECO:0000256" key="1">
    <source>
        <dbReference type="SAM" id="Phobius"/>
    </source>
</evidence>
<feature type="transmembrane region" description="Helical" evidence="1">
    <location>
        <begin position="156"/>
        <end position="177"/>
    </location>
</feature>
<evidence type="ECO:0000313" key="2">
    <source>
        <dbReference type="EMBL" id="MDQ2093921.1"/>
    </source>
</evidence>
<reference evidence="2" key="1">
    <citation type="submission" date="2022-07" db="EMBL/GenBank/DDBJ databases">
        <authorList>
            <person name="Otstavnykh N."/>
            <person name="Isaeva M."/>
            <person name="Bystritskaya E."/>
        </authorList>
    </citation>
    <scope>NUCLEOTIDE SEQUENCE</scope>
    <source>
        <strain evidence="2">10Alg 79</strain>
    </source>
</reference>
<dbReference type="AlphaFoldDB" id="A0AAJ1X4V9"/>